<dbReference type="PANTHER" id="PTHR42643:SF31">
    <property type="entry name" value="IONOTROPIC RECEPTOR 68B-RELATED"/>
    <property type="match status" value="1"/>
</dbReference>
<reference evidence="9 10" key="1">
    <citation type="journal article" date="2015" name="Nat. Commun.">
        <title>Lucilia cuprina genome unlocks parasitic fly biology to underpin future interventions.</title>
        <authorList>
            <person name="Anstead C.A."/>
            <person name="Korhonen P.K."/>
            <person name="Young N.D."/>
            <person name="Hall R.S."/>
            <person name="Jex A.R."/>
            <person name="Murali S.C."/>
            <person name="Hughes D.S."/>
            <person name="Lee S.F."/>
            <person name="Perry T."/>
            <person name="Stroehlein A.J."/>
            <person name="Ansell B.R."/>
            <person name="Breugelmans B."/>
            <person name="Hofmann A."/>
            <person name="Qu J."/>
            <person name="Dugan S."/>
            <person name="Lee S.L."/>
            <person name="Chao H."/>
            <person name="Dinh H."/>
            <person name="Han Y."/>
            <person name="Doddapaneni H.V."/>
            <person name="Worley K.C."/>
            <person name="Muzny D.M."/>
            <person name="Ioannidis P."/>
            <person name="Waterhouse R.M."/>
            <person name="Zdobnov E.M."/>
            <person name="James P.J."/>
            <person name="Bagnall N.H."/>
            <person name="Kotze A.C."/>
            <person name="Gibbs R.A."/>
            <person name="Richards S."/>
            <person name="Batterham P."/>
            <person name="Gasser R.B."/>
        </authorList>
    </citation>
    <scope>NUCLEOTIDE SEQUENCE [LARGE SCALE GENOMIC DNA]</scope>
    <source>
        <strain evidence="9 10">LS</strain>
        <tissue evidence="9">Full body</tissue>
    </source>
</reference>
<evidence type="ECO:0000256" key="8">
    <source>
        <dbReference type="SAM" id="Phobius"/>
    </source>
</evidence>
<comment type="subcellular location">
    <subcellularLocation>
        <location evidence="1">Cell membrane</location>
        <topology evidence="1">Multi-pass membrane protein</topology>
    </subcellularLocation>
</comment>
<evidence type="ECO:0000256" key="6">
    <source>
        <dbReference type="ARBA" id="ARBA00023170"/>
    </source>
</evidence>
<evidence type="ECO:0000256" key="7">
    <source>
        <dbReference type="ARBA" id="ARBA00023180"/>
    </source>
</evidence>
<keyword evidence="5 8" id="KW-0472">Membrane</keyword>
<evidence type="ECO:0000256" key="4">
    <source>
        <dbReference type="ARBA" id="ARBA00022989"/>
    </source>
</evidence>
<keyword evidence="2" id="KW-1003">Cell membrane</keyword>
<dbReference type="OrthoDB" id="6353409at2759"/>
<feature type="transmembrane region" description="Helical" evidence="8">
    <location>
        <begin position="548"/>
        <end position="572"/>
    </location>
</feature>
<proteinExistence type="predicted"/>
<dbReference type="GO" id="GO:0005886">
    <property type="term" value="C:plasma membrane"/>
    <property type="evidence" value="ECO:0007669"/>
    <property type="project" value="UniProtKB-SubCell"/>
</dbReference>
<keyword evidence="3 8" id="KW-0812">Transmembrane</keyword>
<evidence type="ECO:0000313" key="10">
    <source>
        <dbReference type="Proteomes" id="UP000037069"/>
    </source>
</evidence>
<feature type="transmembrane region" description="Helical" evidence="8">
    <location>
        <begin position="350"/>
        <end position="369"/>
    </location>
</feature>
<feature type="transmembrane region" description="Helical" evidence="8">
    <location>
        <begin position="326"/>
        <end position="343"/>
    </location>
</feature>
<evidence type="ECO:0000313" key="9">
    <source>
        <dbReference type="EMBL" id="KNC28135.1"/>
    </source>
</evidence>
<gene>
    <name evidence="9" type="ORF">FF38_04352</name>
</gene>
<evidence type="ECO:0000256" key="5">
    <source>
        <dbReference type="ARBA" id="ARBA00023136"/>
    </source>
</evidence>
<name>A0A0L0C788_LUCCU</name>
<dbReference type="InterPro" id="IPR052192">
    <property type="entry name" value="Insect_Ionotropic_Sensory_Rcpt"/>
</dbReference>
<dbReference type="EMBL" id="JRES01000819">
    <property type="protein sequence ID" value="KNC28135.1"/>
    <property type="molecule type" value="Genomic_DNA"/>
</dbReference>
<comment type="caution">
    <text evidence="9">The sequence shown here is derived from an EMBL/GenBank/DDBJ whole genome shotgun (WGS) entry which is preliminary data.</text>
</comment>
<keyword evidence="6" id="KW-0675">Receptor</keyword>
<evidence type="ECO:0000256" key="2">
    <source>
        <dbReference type="ARBA" id="ARBA00022475"/>
    </source>
</evidence>
<protein>
    <recommendedName>
        <fullName evidence="11">Ionotropic glutamate receptor C-terminal domain-containing protein</fullName>
    </recommendedName>
</protein>
<evidence type="ECO:0000256" key="3">
    <source>
        <dbReference type="ARBA" id="ARBA00022692"/>
    </source>
</evidence>
<accession>A0A0L0C788</accession>
<evidence type="ECO:0000256" key="1">
    <source>
        <dbReference type="ARBA" id="ARBA00004651"/>
    </source>
</evidence>
<dbReference type="OMA" id="SDICFLE"/>
<dbReference type="Proteomes" id="UP000037069">
    <property type="component" value="Unassembled WGS sequence"/>
</dbReference>
<organism evidence="9 10">
    <name type="scientific">Lucilia cuprina</name>
    <name type="common">Green bottle fly</name>
    <name type="synonym">Australian sheep blowfly</name>
    <dbReference type="NCBI Taxonomy" id="7375"/>
    <lineage>
        <taxon>Eukaryota</taxon>
        <taxon>Metazoa</taxon>
        <taxon>Ecdysozoa</taxon>
        <taxon>Arthropoda</taxon>
        <taxon>Hexapoda</taxon>
        <taxon>Insecta</taxon>
        <taxon>Pterygota</taxon>
        <taxon>Neoptera</taxon>
        <taxon>Endopterygota</taxon>
        <taxon>Diptera</taxon>
        <taxon>Brachycera</taxon>
        <taxon>Muscomorpha</taxon>
        <taxon>Oestroidea</taxon>
        <taxon>Calliphoridae</taxon>
        <taxon>Luciliinae</taxon>
        <taxon>Lucilia</taxon>
    </lineage>
</organism>
<keyword evidence="10" id="KW-1185">Reference proteome</keyword>
<dbReference type="PANTHER" id="PTHR42643">
    <property type="entry name" value="IONOTROPIC RECEPTOR 20A-RELATED"/>
    <property type="match status" value="1"/>
</dbReference>
<feature type="non-terminal residue" evidence="9">
    <location>
        <position position="1"/>
    </location>
</feature>
<sequence length="591" mass="69784">YKVRLINYTSRIFCNSQVKVVNVYFENETSLSSPGQILKVLNDCGVSHISFRNKFRTKPLEILKDDGIIMYLIMVLRDISQTVQLTFLRRRSASKHLTFIFLMIEDSKSVTSEWLESTFENFWNMRILNVAVICHHGGKLHIHRYDPFLKRLMPETETKERYHNLTVRDIFPQNILNMRGQPLRMCMYQDDIRSLYDNRDQLIGSDGLMSVYLAERLNATRIINWVKPYGNTSITNDICFREIVEEIDDVSVNIRFLSLESFYKRAEYTIVHSRDDLCVMVPKAKIASTFWNLFRSFNMGVWFTILSTIIFACVFCLISYRKICCNSNFILQLYACIIAMPFLKLHRPTSLRIFLCVWLVYGMLISAAFKGNLTGNLVNRQYLPDVNTIRDLVESPYHLAVLPRHLKHIHRYIDIKNMYGAMLKEKLIEIPDLQFKYLIEMNNLSYAYLQKYHVSVFHVNSRKHSKWGQPLFHVMEQCIVPFHAVYIVPYGSPYLGFINTLMRNAQEFGFINYWDRLMNAAFRSSRRSIFRKRRSDDDEPVVLKLGHYQAVFCFLFFGLVVSSICFLCELLFTPEFRRKCKSFYEFLNFEV</sequence>
<keyword evidence="4 8" id="KW-1133">Transmembrane helix</keyword>
<evidence type="ECO:0008006" key="11">
    <source>
        <dbReference type="Google" id="ProtNLM"/>
    </source>
</evidence>
<keyword evidence="7" id="KW-0325">Glycoprotein</keyword>
<dbReference type="AlphaFoldDB" id="A0A0L0C788"/>
<feature type="transmembrane region" description="Helical" evidence="8">
    <location>
        <begin position="300"/>
        <end position="320"/>
    </location>
</feature>